<evidence type="ECO:0000313" key="1">
    <source>
        <dbReference type="EMBL" id="WBW71783.1"/>
    </source>
</evidence>
<protein>
    <submittedName>
        <fullName evidence="1">Uncharacterized protein</fullName>
    </submittedName>
</protein>
<dbReference type="Proteomes" id="UP001212411">
    <property type="component" value="Chromosome 1"/>
</dbReference>
<dbReference type="EMBL" id="CP115611">
    <property type="protein sequence ID" value="WBW71783.1"/>
    <property type="molecule type" value="Genomic_DNA"/>
</dbReference>
<reference evidence="1 2" key="1">
    <citation type="journal article" date="2023" name="G3 (Bethesda)">
        <title>A high-quality reference genome for the fission yeast Schizosaccharomyces osmophilus.</title>
        <authorList>
            <person name="Jia G.S."/>
            <person name="Zhang W.C."/>
            <person name="Liang Y."/>
            <person name="Liu X.H."/>
            <person name="Rhind N."/>
            <person name="Pidoux A."/>
            <person name="Brysch-Herzberg M."/>
            <person name="Du L.L."/>
        </authorList>
    </citation>
    <scope>NUCLEOTIDE SEQUENCE [LARGE SCALE GENOMIC DNA]</scope>
    <source>
        <strain evidence="1 2">CBS 15793</strain>
    </source>
</reference>
<dbReference type="AlphaFoldDB" id="A0AAE9WBU4"/>
<proteinExistence type="predicted"/>
<accession>A0AAE9WBU4</accession>
<dbReference type="InterPro" id="IPR007881">
    <property type="entry name" value="UNC-50"/>
</dbReference>
<dbReference type="KEGG" id="som:SOMG_00996"/>
<dbReference type="Pfam" id="PF05216">
    <property type="entry name" value="UNC-50"/>
    <property type="match status" value="1"/>
</dbReference>
<evidence type="ECO:0000313" key="2">
    <source>
        <dbReference type="Proteomes" id="UP001212411"/>
    </source>
</evidence>
<dbReference type="RefSeq" id="XP_056036026.1">
    <property type="nucleotide sequence ID" value="XM_056179789.1"/>
</dbReference>
<gene>
    <name evidence="1" type="ORF">SOMG_00996</name>
</gene>
<dbReference type="GeneID" id="80874478"/>
<sequence length="62" mass="7241">MSASVHKKLRSFKLSQMDLEQSLWDMANLFRAPRRVYRSINLRKLSTSMDVKTSHLSPCFPV</sequence>
<name>A0AAE9WBU4_9SCHI</name>
<keyword evidence="2" id="KW-1185">Reference proteome</keyword>
<organism evidence="1 2">
    <name type="scientific">Schizosaccharomyces osmophilus</name>
    <dbReference type="NCBI Taxonomy" id="2545709"/>
    <lineage>
        <taxon>Eukaryota</taxon>
        <taxon>Fungi</taxon>
        <taxon>Dikarya</taxon>
        <taxon>Ascomycota</taxon>
        <taxon>Taphrinomycotina</taxon>
        <taxon>Schizosaccharomycetes</taxon>
        <taxon>Schizosaccharomycetales</taxon>
        <taxon>Schizosaccharomycetaceae</taxon>
        <taxon>Schizosaccharomyces</taxon>
    </lineage>
</organism>